<dbReference type="AlphaFoldDB" id="A0A2S7WLF1"/>
<evidence type="ECO:0000313" key="2">
    <source>
        <dbReference type="Proteomes" id="UP000238882"/>
    </source>
</evidence>
<gene>
    <name evidence="1" type="ORF">BTO18_04135</name>
</gene>
<organism evidence="1 2">
    <name type="scientific">Polaribacter porphyrae</name>
    <dbReference type="NCBI Taxonomy" id="1137780"/>
    <lineage>
        <taxon>Bacteria</taxon>
        <taxon>Pseudomonadati</taxon>
        <taxon>Bacteroidota</taxon>
        <taxon>Flavobacteriia</taxon>
        <taxon>Flavobacteriales</taxon>
        <taxon>Flavobacteriaceae</taxon>
    </lineage>
</organism>
<protein>
    <submittedName>
        <fullName evidence="1">Uncharacterized protein</fullName>
    </submittedName>
</protein>
<dbReference type="OrthoDB" id="9814425at2"/>
<reference evidence="1 2" key="1">
    <citation type="submission" date="2016-12" db="EMBL/GenBank/DDBJ databases">
        <title>Trade-off between light-utilization and light-protection in marine flavobacteria.</title>
        <authorList>
            <person name="Kumagai Y."/>
            <person name="Yoshizawa S."/>
            <person name="Kogure K."/>
            <person name="Iwasaki W."/>
        </authorList>
    </citation>
    <scope>NUCLEOTIDE SEQUENCE [LARGE SCALE GENOMIC DNA]</scope>
    <source>
        <strain evidence="1 2">NBRC 108759</strain>
    </source>
</reference>
<dbReference type="Proteomes" id="UP000238882">
    <property type="component" value="Unassembled WGS sequence"/>
</dbReference>
<accession>A0A2S7WLF1</accession>
<name>A0A2S7WLF1_9FLAO</name>
<comment type="caution">
    <text evidence="1">The sequence shown here is derived from an EMBL/GenBank/DDBJ whole genome shotgun (WGS) entry which is preliminary data.</text>
</comment>
<evidence type="ECO:0000313" key="1">
    <source>
        <dbReference type="EMBL" id="PQJ78428.1"/>
    </source>
</evidence>
<sequence length="189" mass="21906">MKTSIIISVFLFTIFSSYSQYNFEPSKENPFGKYNPKAPKQLQDYKNLIGECNCTSTSRKPDGSWSKPIKMLWRWKYIMNGTAVQDETLKADGKHSGSIRQYDKDSLQWNVHYYSSATISKTLSTWHGNKKDGKIILYKDQKAPNGTDGFSRLTFYDISNKGYKWIGEWVDKSEKVAFPFWKIECTNSI</sequence>
<proteinExistence type="predicted"/>
<keyword evidence="2" id="KW-1185">Reference proteome</keyword>
<dbReference type="EMBL" id="MSCN01000001">
    <property type="protein sequence ID" value="PQJ78428.1"/>
    <property type="molecule type" value="Genomic_DNA"/>
</dbReference>
<dbReference type="RefSeq" id="WP_105015015.1">
    <property type="nucleotide sequence ID" value="NZ_MSCN01000001.1"/>
</dbReference>